<feature type="region of interest" description="Disordered" evidence="2">
    <location>
        <begin position="147"/>
        <end position="166"/>
    </location>
</feature>
<feature type="region of interest" description="Disordered" evidence="2">
    <location>
        <begin position="450"/>
        <end position="527"/>
    </location>
</feature>
<feature type="compositionally biased region" description="Polar residues" evidence="2">
    <location>
        <begin position="503"/>
        <end position="525"/>
    </location>
</feature>
<feature type="compositionally biased region" description="Low complexity" evidence="2">
    <location>
        <begin position="486"/>
        <end position="496"/>
    </location>
</feature>
<evidence type="ECO:0000313" key="4">
    <source>
        <dbReference type="EMBL" id="KAK7325318.1"/>
    </source>
</evidence>
<evidence type="ECO:0000256" key="2">
    <source>
        <dbReference type="SAM" id="MobiDB-lite"/>
    </source>
</evidence>
<evidence type="ECO:0000313" key="5">
    <source>
        <dbReference type="Proteomes" id="UP001367508"/>
    </source>
</evidence>
<reference evidence="4 5" key="1">
    <citation type="submission" date="2024-01" db="EMBL/GenBank/DDBJ databases">
        <title>The genomes of 5 underutilized Papilionoideae crops provide insights into root nodulation and disease resistanc.</title>
        <authorList>
            <person name="Jiang F."/>
        </authorList>
    </citation>
    <scope>NUCLEOTIDE SEQUENCE [LARGE SCALE GENOMIC DNA]</scope>
    <source>
        <strain evidence="4">LVBAO_FW01</strain>
        <tissue evidence="4">Leaves</tissue>
    </source>
</reference>
<feature type="compositionally biased region" description="Polar residues" evidence="2">
    <location>
        <begin position="51"/>
        <end position="62"/>
    </location>
</feature>
<dbReference type="EMBL" id="JAYMYQ010000006">
    <property type="protein sequence ID" value="KAK7325318.1"/>
    <property type="molecule type" value="Genomic_DNA"/>
</dbReference>
<evidence type="ECO:0000259" key="3">
    <source>
        <dbReference type="PROSITE" id="PS50089"/>
    </source>
</evidence>
<comment type="caution">
    <text evidence="4">The sequence shown here is derived from an EMBL/GenBank/DDBJ whole genome shotgun (WGS) entry which is preliminary data.</text>
</comment>
<gene>
    <name evidence="4" type="ORF">VNO77_29478</name>
</gene>
<dbReference type="PANTHER" id="PTHR31150">
    <property type="entry name" value="EXPRESSED PROTEIN"/>
    <property type="match status" value="1"/>
</dbReference>
<dbReference type="GO" id="GO:0008270">
    <property type="term" value="F:zinc ion binding"/>
    <property type="evidence" value="ECO:0007669"/>
    <property type="project" value="UniProtKB-KW"/>
</dbReference>
<feature type="compositionally biased region" description="Basic and acidic residues" evidence="2">
    <location>
        <begin position="1"/>
        <end position="10"/>
    </location>
</feature>
<feature type="region of interest" description="Disordered" evidence="2">
    <location>
        <begin position="1"/>
        <end position="69"/>
    </location>
</feature>
<dbReference type="InterPro" id="IPR001841">
    <property type="entry name" value="Znf_RING"/>
</dbReference>
<name>A0AAN9L009_CANGL</name>
<dbReference type="AlphaFoldDB" id="A0AAN9L009"/>
<dbReference type="Proteomes" id="UP001367508">
    <property type="component" value="Unassembled WGS sequence"/>
</dbReference>
<keyword evidence="5" id="KW-1185">Reference proteome</keyword>
<sequence>MSKGRPHTEPFKMSPSPQLQPYRVRAPKPPIPSSDLHRNPIPNPNSNPNPTLLSAGNKNIPSGSAAMMKKSEEHRLSLMNTDSANHDRIAGDSYHNDAATPIPVVPVSPFPHWNMNETSQYISREPAGGNSMMNSSQFKSYQNFQMDHNYSHGGQHNSQPCRSDSRVPCPERYTGWSHQYTRPDNLTIPDDVMSAAFNLNNFGKLDSSGRRVTPSYGLASRPQMINPSGMAMSGNIGQPPLDMNFGMALYNANQGGAEPLPAVGKLDERFMKSGSGSNRESKSSVVIPKIDVTGNSERVFLPPINTYHNRPGSRSSLNPGLQMNGAFYGFQNDSKIKSNIAHTGNHEALFDSRPGLHLGPSYPLQRPAAGDQNRYLGQANRDLGLGDVKDIGMEYAAVGHKNGPERCMVLPSMPFVGSQRMPFEHGQCRTSGKLVPSSIGMLHDKLPTELLPKNNDKFSSQSFTSPPLGMAARSTRAHDPSSNHGQSQVVASVQQSNPPLRPHSTSDLGTQTGKGNMTAQVSRPSIISPLKRAASQPLSSTVQNHRRKTVPTQFIHPSNQTWTKLAPSVPNTPRPISPAVHAAQSFTPQATHSFVPPLLPTTWTKSAFPAPSTTQTNPPLMHPAPFHPHNDKRIPSFHPSFHTPSLSNQQLITQHLRAPIISSAPSFASSHIKFKDQTPEPIGYKCFLCKRDISYAPEGPISQPPVPPAAAILSCGHTFHNYCLERITPDDQSKDPPCIPCALHE</sequence>
<dbReference type="PROSITE" id="PS50089">
    <property type="entry name" value="ZF_RING_2"/>
    <property type="match status" value="1"/>
</dbReference>
<feature type="domain" description="RING-type" evidence="3">
    <location>
        <begin position="686"/>
        <end position="741"/>
    </location>
</feature>
<feature type="compositionally biased region" description="Polar residues" evidence="2">
    <location>
        <begin position="147"/>
        <end position="162"/>
    </location>
</feature>
<dbReference type="PANTHER" id="PTHR31150:SF19">
    <property type="entry name" value="RING-TYPE DOMAIN-CONTAINING PROTEIN"/>
    <property type="match status" value="1"/>
</dbReference>
<accession>A0AAN9L009</accession>
<proteinExistence type="predicted"/>
<protein>
    <recommendedName>
        <fullName evidence="3">RING-type domain-containing protein</fullName>
    </recommendedName>
</protein>
<organism evidence="4 5">
    <name type="scientific">Canavalia gladiata</name>
    <name type="common">Sword bean</name>
    <name type="synonym">Dolichos gladiatus</name>
    <dbReference type="NCBI Taxonomy" id="3824"/>
    <lineage>
        <taxon>Eukaryota</taxon>
        <taxon>Viridiplantae</taxon>
        <taxon>Streptophyta</taxon>
        <taxon>Embryophyta</taxon>
        <taxon>Tracheophyta</taxon>
        <taxon>Spermatophyta</taxon>
        <taxon>Magnoliopsida</taxon>
        <taxon>eudicotyledons</taxon>
        <taxon>Gunneridae</taxon>
        <taxon>Pentapetalae</taxon>
        <taxon>rosids</taxon>
        <taxon>fabids</taxon>
        <taxon>Fabales</taxon>
        <taxon>Fabaceae</taxon>
        <taxon>Papilionoideae</taxon>
        <taxon>50 kb inversion clade</taxon>
        <taxon>NPAAA clade</taxon>
        <taxon>indigoferoid/millettioid clade</taxon>
        <taxon>Phaseoleae</taxon>
        <taxon>Canavalia</taxon>
    </lineage>
</organism>
<keyword evidence="1" id="KW-0479">Metal-binding</keyword>
<keyword evidence="1" id="KW-0863">Zinc-finger</keyword>
<evidence type="ECO:0000256" key="1">
    <source>
        <dbReference type="PROSITE-ProRule" id="PRU00175"/>
    </source>
</evidence>
<keyword evidence="1" id="KW-0862">Zinc</keyword>